<name>A0A6J6DEE8_9ZZZZ</name>
<protein>
    <submittedName>
        <fullName evidence="1">Unannotated protein</fullName>
    </submittedName>
</protein>
<dbReference type="EMBL" id="CAEZTJ010000020">
    <property type="protein sequence ID" value="CAB4562381.1"/>
    <property type="molecule type" value="Genomic_DNA"/>
</dbReference>
<gene>
    <name evidence="1" type="ORF">UFOPK1650_00262</name>
</gene>
<evidence type="ECO:0000313" key="1">
    <source>
        <dbReference type="EMBL" id="CAB4562381.1"/>
    </source>
</evidence>
<reference evidence="1" key="1">
    <citation type="submission" date="2020-05" db="EMBL/GenBank/DDBJ databases">
        <authorList>
            <person name="Chiriac C."/>
            <person name="Salcher M."/>
            <person name="Ghai R."/>
            <person name="Kavagutti S V."/>
        </authorList>
    </citation>
    <scope>NUCLEOTIDE SEQUENCE</scope>
</reference>
<proteinExistence type="predicted"/>
<organism evidence="1">
    <name type="scientific">freshwater metagenome</name>
    <dbReference type="NCBI Taxonomy" id="449393"/>
    <lineage>
        <taxon>unclassified sequences</taxon>
        <taxon>metagenomes</taxon>
        <taxon>ecological metagenomes</taxon>
    </lineage>
</organism>
<accession>A0A6J6DEE8</accession>
<sequence>MSSSAVIRSQVPHDLDARLFGGGAKFDQRLISTQEWIDMVE</sequence>
<dbReference type="AlphaFoldDB" id="A0A6J6DEE8"/>